<gene>
    <name evidence="1" type="ORF">GN958_ATG07365</name>
</gene>
<reference evidence="1" key="1">
    <citation type="submission" date="2020-03" db="EMBL/GenBank/DDBJ databases">
        <title>Hybrid Assembly of Korean Phytophthora infestans isolates.</title>
        <authorList>
            <person name="Prokchorchik M."/>
            <person name="Lee Y."/>
            <person name="Seo J."/>
            <person name="Cho J.-H."/>
            <person name="Park Y.-E."/>
            <person name="Jang D.-C."/>
            <person name="Im J.-S."/>
            <person name="Choi J.-G."/>
            <person name="Park H.-J."/>
            <person name="Lee G.-B."/>
            <person name="Lee Y.-G."/>
            <person name="Hong S.-Y."/>
            <person name="Cho K."/>
            <person name="Sohn K.H."/>
        </authorList>
    </citation>
    <scope>NUCLEOTIDE SEQUENCE</scope>
    <source>
        <strain evidence="1">KR_2_A2</strain>
    </source>
</reference>
<proteinExistence type="predicted"/>
<comment type="caution">
    <text evidence="1">The sequence shown here is derived from an EMBL/GenBank/DDBJ whole genome shotgun (WGS) entry which is preliminary data.</text>
</comment>
<dbReference type="Proteomes" id="UP000704712">
    <property type="component" value="Unassembled WGS sequence"/>
</dbReference>
<evidence type="ECO:0000313" key="2">
    <source>
        <dbReference type="Proteomes" id="UP000704712"/>
    </source>
</evidence>
<name>A0A8S9UR52_PHYIN</name>
<dbReference type="InterPro" id="IPR006912">
    <property type="entry name" value="Harbinger_derived_prot"/>
</dbReference>
<dbReference type="Pfam" id="PF04827">
    <property type="entry name" value="Plant_tran"/>
    <property type="match status" value="1"/>
</dbReference>
<organism evidence="1 2">
    <name type="scientific">Phytophthora infestans</name>
    <name type="common">Potato late blight agent</name>
    <name type="synonym">Botrytis infestans</name>
    <dbReference type="NCBI Taxonomy" id="4787"/>
    <lineage>
        <taxon>Eukaryota</taxon>
        <taxon>Sar</taxon>
        <taxon>Stramenopiles</taxon>
        <taxon>Oomycota</taxon>
        <taxon>Peronosporomycetes</taxon>
        <taxon>Peronosporales</taxon>
        <taxon>Peronosporaceae</taxon>
        <taxon>Phytophthora</taxon>
    </lineage>
</organism>
<sequence length="238" mass="27028">MAGANADAFCDATGDSDDEFFILFILPELNAQRKRKHGGSEVGRRAGKERKRAQYGEEMIADYFCDNPTYDAKDFRRRFRMRRDLFETIVCALVEDEHCNYFVQRPDATGLLGFLPEQKITCALRMLAYGASADQLDEVIRIGESTALESLKTFCSSITRLYGPEYLRKPTSYDLELLLAENAVRGFPGMIGSLDCMHWAWKNCPVAWAGMYRGKEKAATVILEAVASQSLWIWHAFF</sequence>
<evidence type="ECO:0000313" key="1">
    <source>
        <dbReference type="EMBL" id="KAF4143406.1"/>
    </source>
</evidence>
<dbReference type="EMBL" id="JAACNO010001017">
    <property type="protein sequence ID" value="KAF4143406.1"/>
    <property type="molecule type" value="Genomic_DNA"/>
</dbReference>
<evidence type="ECO:0008006" key="3">
    <source>
        <dbReference type="Google" id="ProtNLM"/>
    </source>
</evidence>
<dbReference type="PANTHER" id="PTHR47150">
    <property type="entry name" value="OS12G0169200 PROTEIN"/>
    <property type="match status" value="1"/>
</dbReference>
<dbReference type="PANTHER" id="PTHR47150:SF5">
    <property type="entry name" value="OS07G0546750 PROTEIN"/>
    <property type="match status" value="1"/>
</dbReference>
<dbReference type="AlphaFoldDB" id="A0A8S9UR52"/>
<protein>
    <recommendedName>
        <fullName evidence="3">DDE Tnp4 domain-containing protein</fullName>
    </recommendedName>
</protein>
<accession>A0A8S9UR52</accession>